<gene>
    <name evidence="8" type="ORF">EC973_001166</name>
</gene>
<dbReference type="PANTHER" id="PTHR46652">
    <property type="entry name" value="LEUCINE-RICH REPEAT AND IQ DOMAIN-CONTAINING PROTEIN 1-RELATED"/>
    <property type="match status" value="1"/>
</dbReference>
<feature type="compositionally biased region" description="Polar residues" evidence="6">
    <location>
        <begin position="438"/>
        <end position="461"/>
    </location>
</feature>
<dbReference type="InterPro" id="IPR032675">
    <property type="entry name" value="LRR_dom_sf"/>
</dbReference>
<dbReference type="GO" id="GO:0005634">
    <property type="term" value="C:nucleus"/>
    <property type="evidence" value="ECO:0007669"/>
    <property type="project" value="UniProtKB-SubCell"/>
</dbReference>
<dbReference type="Pfam" id="PF12799">
    <property type="entry name" value="LRR_4"/>
    <property type="match status" value="2"/>
</dbReference>
<feature type="compositionally biased region" description="Acidic residues" evidence="6">
    <location>
        <begin position="34"/>
        <end position="49"/>
    </location>
</feature>
<feature type="domain" description="U2A'/phosphoprotein 32 family A C-terminal" evidence="7">
    <location>
        <begin position="325"/>
        <end position="343"/>
    </location>
</feature>
<name>A0A8H7ENS0_9FUNG</name>
<dbReference type="InterPro" id="IPR001611">
    <property type="entry name" value="Leu-rich_rpt"/>
</dbReference>
<feature type="region of interest" description="Disordered" evidence="6">
    <location>
        <begin position="403"/>
        <end position="461"/>
    </location>
</feature>
<keyword evidence="3" id="KW-0677">Repeat</keyword>
<evidence type="ECO:0000313" key="9">
    <source>
        <dbReference type="Proteomes" id="UP000605846"/>
    </source>
</evidence>
<dbReference type="EMBL" id="JABAYA010000123">
    <property type="protein sequence ID" value="KAF7724320.1"/>
    <property type="molecule type" value="Genomic_DNA"/>
</dbReference>
<reference evidence="8" key="1">
    <citation type="submission" date="2020-01" db="EMBL/GenBank/DDBJ databases">
        <title>Genome Sequencing of Three Apophysomyces-Like Fungal Strains Confirms a Novel Fungal Genus in the Mucoromycota with divergent Burkholderia-like Endosymbiotic Bacteria.</title>
        <authorList>
            <person name="Stajich J.E."/>
            <person name="Macias A.M."/>
            <person name="Carter-House D."/>
            <person name="Lovett B."/>
            <person name="Kasson L.R."/>
            <person name="Berry K."/>
            <person name="Grigoriev I."/>
            <person name="Chang Y."/>
            <person name="Spatafora J."/>
            <person name="Kasson M.T."/>
        </authorList>
    </citation>
    <scope>NUCLEOTIDE SEQUENCE</scope>
    <source>
        <strain evidence="8">NRRL A-21654</strain>
    </source>
</reference>
<evidence type="ECO:0000313" key="8">
    <source>
        <dbReference type="EMBL" id="KAF7724320.1"/>
    </source>
</evidence>
<evidence type="ECO:0000256" key="1">
    <source>
        <dbReference type="ARBA" id="ARBA00004123"/>
    </source>
</evidence>
<dbReference type="FunFam" id="3.80.10.10:FF:000055">
    <property type="entry name" value="Protein phosphatase 1 regulatory subunit 7"/>
    <property type="match status" value="1"/>
</dbReference>
<feature type="region of interest" description="Disordered" evidence="6">
    <location>
        <begin position="1"/>
        <end position="49"/>
    </location>
</feature>
<organism evidence="8 9">
    <name type="scientific">Apophysomyces ossiformis</name>
    <dbReference type="NCBI Taxonomy" id="679940"/>
    <lineage>
        <taxon>Eukaryota</taxon>
        <taxon>Fungi</taxon>
        <taxon>Fungi incertae sedis</taxon>
        <taxon>Mucoromycota</taxon>
        <taxon>Mucoromycotina</taxon>
        <taxon>Mucoromycetes</taxon>
        <taxon>Mucorales</taxon>
        <taxon>Mucorineae</taxon>
        <taxon>Mucoraceae</taxon>
        <taxon>Apophysomyces</taxon>
    </lineage>
</organism>
<dbReference type="PANTHER" id="PTHR46652:SF3">
    <property type="entry name" value="LEUCINE-RICH REPEAT-CONTAINING PROTEIN 9"/>
    <property type="match status" value="1"/>
</dbReference>
<dbReference type="PROSITE" id="PS51450">
    <property type="entry name" value="LRR"/>
    <property type="match status" value="8"/>
</dbReference>
<comment type="subcellular location">
    <subcellularLocation>
        <location evidence="1">Nucleus</location>
    </subcellularLocation>
</comment>
<dbReference type="InterPro" id="IPR003603">
    <property type="entry name" value="U2A'_phosphoprotein32A_C"/>
</dbReference>
<keyword evidence="4" id="KW-0539">Nucleus</keyword>
<dbReference type="InterPro" id="IPR050836">
    <property type="entry name" value="SDS22/Internalin_LRR"/>
</dbReference>
<proteinExistence type="inferred from homology"/>
<dbReference type="FunFam" id="3.80.10.10:FF:000446">
    <property type="entry name" value="Protein phosphatase 1 regulatory subunit SDS22"/>
    <property type="match status" value="1"/>
</dbReference>
<comment type="caution">
    <text evidence="8">The sequence shown here is derived from an EMBL/GenBank/DDBJ whole genome shotgun (WGS) entry which is preliminary data.</text>
</comment>
<comment type="similarity">
    <text evidence="5">Belongs to the SDS22 family.</text>
</comment>
<evidence type="ECO:0000256" key="4">
    <source>
        <dbReference type="ARBA" id="ARBA00023242"/>
    </source>
</evidence>
<evidence type="ECO:0000256" key="6">
    <source>
        <dbReference type="SAM" id="MobiDB-lite"/>
    </source>
</evidence>
<feature type="compositionally biased region" description="Basic and acidic residues" evidence="6">
    <location>
        <begin position="1"/>
        <end position="25"/>
    </location>
</feature>
<dbReference type="InterPro" id="IPR003591">
    <property type="entry name" value="Leu-rich_rpt_typical-subtyp"/>
</dbReference>
<evidence type="ECO:0000256" key="2">
    <source>
        <dbReference type="ARBA" id="ARBA00022614"/>
    </source>
</evidence>
<evidence type="ECO:0000256" key="5">
    <source>
        <dbReference type="ARBA" id="ARBA00023460"/>
    </source>
</evidence>
<evidence type="ECO:0000259" key="7">
    <source>
        <dbReference type="SMART" id="SM00446"/>
    </source>
</evidence>
<evidence type="ECO:0000256" key="3">
    <source>
        <dbReference type="ARBA" id="ARBA00022737"/>
    </source>
</evidence>
<keyword evidence="9" id="KW-1185">Reference proteome</keyword>
<keyword evidence="2" id="KW-0433">Leucine-rich repeat</keyword>
<dbReference type="AlphaFoldDB" id="A0A8H7ENS0"/>
<sequence length="608" mass="70307">MTDKNTDISTTEKPEENETQQDRKVATVVQDAVSDVEESEEEEHGENVEEGLLDDYPTDTEEIDLVHMRISSIPNLGLERFKDVKRICFRQNLILDIKGLDALQQLTELDLYDNKISRIRGLENLQQLEYLDLSFNKIKHIKHLDQLVKLKDLFLVSNKITKIENLDALVNVTNLELGANRIRVIENLDSLVQLRQLWLGKNKITRLENLSPLQNLRLLSIQSNRLRKLEGLENLPNLEELYLSHNAIEKLEGLENNTKLTTLDVANNCLTHIENLSHLTKLEEFWANNNKFGNECFEELTRELGKSERLETVYLEGNPLQTENRATYRNKVRLALPQVKQIDATMPLASMLETNKPFMFATAPARASTADLNATASKPVLQRQLHHKQAERHAYYTHYDEQDEERFLNPSSSGPYQGQSARVNASYGHQQSVREETSYTYKASSSHATISNPAGTSSNGSLYNVQRTQYQHHVHHINSTGAVYMNEVDESENWFEADVSYYEGSSDNRRGKRRKELAARIEKLNADFMDNREKQQMIDSGRIFRDYQNQVTENHFRMEVERAKQDYLTEKQGVREKLFAALEEKRRKLKEDKDNCDLTYGKFPVLFV</sequence>
<dbReference type="SUPFAM" id="SSF52058">
    <property type="entry name" value="L domain-like"/>
    <property type="match status" value="1"/>
</dbReference>
<dbReference type="SMART" id="SM00369">
    <property type="entry name" value="LRR_TYP"/>
    <property type="match status" value="7"/>
</dbReference>
<dbReference type="SMART" id="SM00365">
    <property type="entry name" value="LRR_SD22"/>
    <property type="match status" value="10"/>
</dbReference>
<feature type="compositionally biased region" description="Polar residues" evidence="6">
    <location>
        <begin position="409"/>
        <end position="431"/>
    </location>
</feature>
<dbReference type="Proteomes" id="UP000605846">
    <property type="component" value="Unassembled WGS sequence"/>
</dbReference>
<dbReference type="OrthoDB" id="266138at2759"/>
<accession>A0A8H7ENS0</accession>
<dbReference type="InterPro" id="IPR025875">
    <property type="entry name" value="Leu-rich_rpt_4"/>
</dbReference>
<dbReference type="SMART" id="SM00446">
    <property type="entry name" value="LRRcap"/>
    <property type="match status" value="1"/>
</dbReference>
<dbReference type="Gene3D" id="3.80.10.10">
    <property type="entry name" value="Ribonuclease Inhibitor"/>
    <property type="match status" value="2"/>
</dbReference>
<protein>
    <recommendedName>
        <fullName evidence="7">U2A'/phosphoprotein 32 family A C-terminal domain-containing protein</fullName>
    </recommendedName>
</protein>